<feature type="chain" id="PRO_5037550520" evidence="1">
    <location>
        <begin position="22"/>
        <end position="114"/>
    </location>
</feature>
<dbReference type="AlphaFoldDB" id="A0A935JYL8"/>
<comment type="caution">
    <text evidence="2">The sequence shown here is derived from an EMBL/GenBank/DDBJ whole genome shotgun (WGS) entry which is preliminary data.</text>
</comment>
<proteinExistence type="predicted"/>
<sequence length="114" mass="12635">MMRIYSVLPLIFLLNGSPAMAGELNVLGFDDMSCSAWSKSKDDPDLRKSYVAWVRGVLTGHNYAQQSQQVATLSSGTVELNVNRYCSKNPNGLFSDAALRMSDEFSGRNQPIRK</sequence>
<dbReference type="Proteomes" id="UP000739411">
    <property type="component" value="Unassembled WGS sequence"/>
</dbReference>
<protein>
    <submittedName>
        <fullName evidence="2">Uncharacterized protein</fullName>
    </submittedName>
</protein>
<evidence type="ECO:0000313" key="2">
    <source>
        <dbReference type="EMBL" id="MBK7414939.1"/>
    </source>
</evidence>
<feature type="signal peptide" evidence="1">
    <location>
        <begin position="1"/>
        <end position="21"/>
    </location>
</feature>
<keyword evidence="1" id="KW-0732">Signal</keyword>
<evidence type="ECO:0000313" key="3">
    <source>
        <dbReference type="Proteomes" id="UP000739411"/>
    </source>
</evidence>
<gene>
    <name evidence="2" type="ORF">IPJ38_07255</name>
</gene>
<dbReference type="EMBL" id="JADJMS010000014">
    <property type="protein sequence ID" value="MBK7414939.1"/>
    <property type="molecule type" value="Genomic_DNA"/>
</dbReference>
<reference evidence="2 3" key="1">
    <citation type="submission" date="2020-10" db="EMBL/GenBank/DDBJ databases">
        <title>Connecting structure to function with the recovery of over 1000 high-quality activated sludge metagenome-assembled genomes encoding full-length rRNA genes using long-read sequencing.</title>
        <authorList>
            <person name="Singleton C.M."/>
            <person name="Petriglieri F."/>
            <person name="Kristensen J.M."/>
            <person name="Kirkegaard R.H."/>
            <person name="Michaelsen T.Y."/>
            <person name="Andersen M.H."/>
            <person name="Karst S.M."/>
            <person name="Dueholm M.S."/>
            <person name="Nielsen P.H."/>
            <person name="Albertsen M."/>
        </authorList>
    </citation>
    <scope>NUCLEOTIDE SEQUENCE [LARGE SCALE GENOMIC DNA]</scope>
    <source>
        <strain evidence="2">EsbW_18-Q3-R4-48_BATAC.463</strain>
    </source>
</reference>
<accession>A0A935JYL8</accession>
<name>A0A935JYL8_9RHOO</name>
<organism evidence="2 3">
    <name type="scientific">Candidatus Dechloromonas phosphorivorans</name>
    <dbReference type="NCBI Taxonomy" id="2899244"/>
    <lineage>
        <taxon>Bacteria</taxon>
        <taxon>Pseudomonadati</taxon>
        <taxon>Pseudomonadota</taxon>
        <taxon>Betaproteobacteria</taxon>
        <taxon>Rhodocyclales</taxon>
        <taxon>Azonexaceae</taxon>
        <taxon>Dechloromonas</taxon>
    </lineage>
</organism>
<evidence type="ECO:0000256" key="1">
    <source>
        <dbReference type="SAM" id="SignalP"/>
    </source>
</evidence>